<gene>
    <name evidence="1" type="ORF">BJZ21_002968</name>
</gene>
<comment type="caution">
    <text evidence="1">The sequence shown here is derived from an EMBL/GenBank/DDBJ whole genome shotgun (WGS) entry which is preliminary data.</text>
</comment>
<evidence type="ECO:0000313" key="1">
    <source>
        <dbReference type="EMBL" id="NYD42885.1"/>
    </source>
</evidence>
<name>A0A7Y9E807_9ACTN</name>
<protein>
    <recommendedName>
        <fullName evidence="3">Type IV toxin-antitoxin system AbiEi family antitoxin domain-containing protein</fullName>
    </recommendedName>
</protein>
<organism evidence="1 2">
    <name type="scientific">Nocardioides panaciterrulae</name>
    <dbReference type="NCBI Taxonomy" id="661492"/>
    <lineage>
        <taxon>Bacteria</taxon>
        <taxon>Bacillati</taxon>
        <taxon>Actinomycetota</taxon>
        <taxon>Actinomycetes</taxon>
        <taxon>Propionibacteriales</taxon>
        <taxon>Nocardioidaceae</taxon>
        <taxon>Nocardioides</taxon>
    </lineage>
</organism>
<sequence>MDLTELLGDQAGVISRRQVLAAGLRQHDIERMLRRREWARVHEGVYVTHTGDTTWHQRAWAAVLFSWPAALSHRSALSAAGASGNSPQDDCLIDVAVDRGRHRVAPAGVRLHRMSDFHARVQWNLGPPRIRYEHAVLDLAAEARSDSAAVAVLSDACGARRTTTARLSAALADRPRLPRRAWLADVLADVAAGTCSVLEHGYLTLVERPHGLPEGRRQASHRHGDKRVYQDVEYVDLGTYVEFDGRLFHSSAAARDLDMGRDLESAASDGSETLRISYGMVFDRPCTTAASVGAVLQRHGWTGSPTTCPRCA</sequence>
<dbReference type="Proteomes" id="UP000535511">
    <property type="component" value="Unassembled WGS sequence"/>
</dbReference>
<dbReference type="RefSeq" id="WP_179664464.1">
    <property type="nucleotide sequence ID" value="NZ_JACCBG010000001.1"/>
</dbReference>
<evidence type="ECO:0008006" key="3">
    <source>
        <dbReference type="Google" id="ProtNLM"/>
    </source>
</evidence>
<evidence type="ECO:0000313" key="2">
    <source>
        <dbReference type="Proteomes" id="UP000535511"/>
    </source>
</evidence>
<accession>A0A7Y9E807</accession>
<dbReference type="AlphaFoldDB" id="A0A7Y9E807"/>
<keyword evidence="2" id="KW-1185">Reference proteome</keyword>
<proteinExistence type="predicted"/>
<dbReference type="EMBL" id="JACCBG010000001">
    <property type="protein sequence ID" value="NYD42885.1"/>
    <property type="molecule type" value="Genomic_DNA"/>
</dbReference>
<reference evidence="1 2" key="1">
    <citation type="submission" date="2020-07" db="EMBL/GenBank/DDBJ databases">
        <title>Sequencing the genomes of 1000 actinobacteria strains.</title>
        <authorList>
            <person name="Klenk H.-P."/>
        </authorList>
    </citation>
    <scope>NUCLEOTIDE SEQUENCE [LARGE SCALE GENOMIC DNA]</scope>
    <source>
        <strain evidence="1 2">DSM 21350</strain>
    </source>
</reference>